<sequence>MLLSNLHQEIKVTLKVLCKTHCEKMHTVGGKWHKANQCVTSQVLTLNSSLHPDVGSAGVKLLTERRLSGEQEIRWQDSRPEEILSPLQEQHNQPHLGSSPGPRGCSEGYFGHRNSLIVRGLRVCGYLRNLLCKREDHYESQREDEAYRRAVEMHIKHCS</sequence>
<organism evidence="1 2">
    <name type="scientific">Fukomys damarensis</name>
    <name type="common">Damaraland mole rat</name>
    <name type="synonym">Cryptomys damarensis</name>
    <dbReference type="NCBI Taxonomy" id="885580"/>
    <lineage>
        <taxon>Eukaryota</taxon>
        <taxon>Metazoa</taxon>
        <taxon>Chordata</taxon>
        <taxon>Craniata</taxon>
        <taxon>Vertebrata</taxon>
        <taxon>Euteleostomi</taxon>
        <taxon>Mammalia</taxon>
        <taxon>Eutheria</taxon>
        <taxon>Euarchontoglires</taxon>
        <taxon>Glires</taxon>
        <taxon>Rodentia</taxon>
        <taxon>Hystricomorpha</taxon>
        <taxon>Bathyergidae</taxon>
        <taxon>Fukomys</taxon>
    </lineage>
</organism>
<keyword evidence="2" id="KW-1185">Reference proteome</keyword>
<dbReference type="AlphaFoldDB" id="A0A091DJ26"/>
<evidence type="ECO:0000313" key="2">
    <source>
        <dbReference type="Proteomes" id="UP000028990"/>
    </source>
</evidence>
<gene>
    <name evidence="1" type="ORF">H920_15854</name>
</gene>
<name>A0A091DJ26_FUKDA</name>
<dbReference type="EMBL" id="KN123950">
    <property type="protein sequence ID" value="KFO22771.1"/>
    <property type="molecule type" value="Genomic_DNA"/>
</dbReference>
<dbReference type="Proteomes" id="UP000028990">
    <property type="component" value="Unassembled WGS sequence"/>
</dbReference>
<reference evidence="1 2" key="1">
    <citation type="submission" date="2013-11" db="EMBL/GenBank/DDBJ databases">
        <title>The Damaraland mole rat (Fukomys damarensis) genome and evolution of African mole rats.</title>
        <authorList>
            <person name="Gladyshev V.N."/>
            <person name="Fang X."/>
        </authorList>
    </citation>
    <scope>NUCLEOTIDE SEQUENCE [LARGE SCALE GENOMIC DNA]</scope>
    <source>
        <tissue evidence="1">Liver</tissue>
    </source>
</reference>
<proteinExistence type="predicted"/>
<accession>A0A091DJ26</accession>
<protein>
    <submittedName>
        <fullName evidence="1">Uncharacterized protein</fullName>
    </submittedName>
</protein>
<evidence type="ECO:0000313" key="1">
    <source>
        <dbReference type="EMBL" id="KFO22771.1"/>
    </source>
</evidence>